<keyword evidence="4" id="KW-1133">Transmembrane helix</keyword>
<feature type="transmembrane region" description="Helical" evidence="4">
    <location>
        <begin position="392"/>
        <end position="412"/>
    </location>
</feature>
<evidence type="ECO:0000256" key="1">
    <source>
        <dbReference type="ARBA" id="ARBA00004141"/>
    </source>
</evidence>
<dbReference type="EMBL" id="KV875101">
    <property type="protein sequence ID" value="OIW25737.1"/>
    <property type="molecule type" value="Genomic_DNA"/>
</dbReference>
<keyword evidence="4" id="KW-0812">Transmembrane</keyword>
<dbReference type="InParanoid" id="A0A1J7IXD2"/>
<comment type="subcellular location">
    <subcellularLocation>
        <location evidence="1">Membrane</location>
        <topology evidence="1">Multi-pass membrane protein</topology>
    </subcellularLocation>
</comment>
<gene>
    <name evidence="5" type="ORF">CONLIGDRAFT_582087</name>
</gene>
<dbReference type="GO" id="GO:0016020">
    <property type="term" value="C:membrane"/>
    <property type="evidence" value="ECO:0007669"/>
    <property type="project" value="UniProtKB-SubCell"/>
</dbReference>
<feature type="transmembrane region" description="Helical" evidence="4">
    <location>
        <begin position="31"/>
        <end position="53"/>
    </location>
</feature>
<dbReference type="Pfam" id="PF07690">
    <property type="entry name" value="MFS_1"/>
    <property type="match status" value="1"/>
</dbReference>
<sequence>MAGSTREVPPLVIDDNPRKEDAVEPPPDGGYGWVVVGACFTINCFSWGVTASFGVYLSEYLTTERFPEARPFDYGYIGGLNFTFAMLLAPLATYLTRRLGTRPVMLSGSILQCSGYVAASFARRIWHLYLSQGALVGCGIGLMIIPSTAILSQWFDQRRSIANGIGSAGSGIGGMAFAWGTAAMIRGLGLAWALRATGLVTLAATAAATGLVRDRNRHVNPAQLAFDLKLVRRYEVVLLLLWAFVSMFGYIALLFSLSDFALAIGLSRKEATDVVGFLNLGTAVGRPIIGIFSDRFSRISTAGVLTLVCGLACFAFWMPAAGFGLTVFFSLLCGAILGVFWMTIGPLCVEVAGLKSLPSLLSLCWSTIVVPTAVAETIALYLRDVAAPRPYLYAQIFAGLAYVLASGFMFELRRALGRRSH</sequence>
<dbReference type="InterPro" id="IPR011701">
    <property type="entry name" value="MFS"/>
</dbReference>
<feature type="transmembrane region" description="Helical" evidence="4">
    <location>
        <begin position="161"/>
        <end position="180"/>
    </location>
</feature>
<name>A0A1J7IXD2_9PEZI</name>
<dbReference type="OrthoDB" id="2213137at2759"/>
<dbReference type="GO" id="GO:0022857">
    <property type="term" value="F:transmembrane transporter activity"/>
    <property type="evidence" value="ECO:0007669"/>
    <property type="project" value="InterPro"/>
</dbReference>
<proteinExistence type="inferred from homology"/>
<feature type="region of interest" description="Disordered" evidence="3">
    <location>
        <begin position="1"/>
        <end position="25"/>
    </location>
</feature>
<accession>A0A1J7IXD2</accession>
<feature type="transmembrane region" description="Helical" evidence="4">
    <location>
        <begin position="134"/>
        <end position="155"/>
    </location>
</feature>
<dbReference type="FunCoup" id="A0A1J7IXD2">
    <property type="interactions" value="431"/>
</dbReference>
<dbReference type="SUPFAM" id="SSF103473">
    <property type="entry name" value="MFS general substrate transporter"/>
    <property type="match status" value="1"/>
</dbReference>
<evidence type="ECO:0000256" key="2">
    <source>
        <dbReference type="ARBA" id="ARBA00006727"/>
    </source>
</evidence>
<feature type="transmembrane region" description="Helical" evidence="4">
    <location>
        <begin position="296"/>
        <end position="317"/>
    </location>
</feature>
<protein>
    <submittedName>
        <fullName evidence="5">MFS transporter, MCP family, solute carrier family 16, member 6</fullName>
    </submittedName>
</protein>
<dbReference type="InterPro" id="IPR050327">
    <property type="entry name" value="Proton-linked_MCT"/>
</dbReference>
<feature type="transmembrane region" description="Helical" evidence="4">
    <location>
        <begin position="74"/>
        <end position="92"/>
    </location>
</feature>
<feature type="transmembrane region" description="Helical" evidence="4">
    <location>
        <begin position="323"/>
        <end position="348"/>
    </location>
</feature>
<feature type="transmembrane region" description="Helical" evidence="4">
    <location>
        <begin position="192"/>
        <end position="212"/>
    </location>
</feature>
<evidence type="ECO:0000256" key="4">
    <source>
        <dbReference type="SAM" id="Phobius"/>
    </source>
</evidence>
<dbReference type="PANTHER" id="PTHR11360:SF315">
    <property type="entry name" value="TRANSPORTER MCH2-RELATED"/>
    <property type="match status" value="1"/>
</dbReference>
<evidence type="ECO:0000313" key="6">
    <source>
        <dbReference type="Proteomes" id="UP000182658"/>
    </source>
</evidence>
<keyword evidence="4" id="KW-0472">Membrane</keyword>
<keyword evidence="6" id="KW-1185">Reference proteome</keyword>
<evidence type="ECO:0000256" key="3">
    <source>
        <dbReference type="SAM" id="MobiDB-lite"/>
    </source>
</evidence>
<dbReference type="Proteomes" id="UP000182658">
    <property type="component" value="Unassembled WGS sequence"/>
</dbReference>
<evidence type="ECO:0000313" key="5">
    <source>
        <dbReference type="EMBL" id="OIW25737.1"/>
    </source>
</evidence>
<dbReference type="PANTHER" id="PTHR11360">
    <property type="entry name" value="MONOCARBOXYLATE TRANSPORTER"/>
    <property type="match status" value="1"/>
</dbReference>
<dbReference type="InterPro" id="IPR036259">
    <property type="entry name" value="MFS_trans_sf"/>
</dbReference>
<organism evidence="5 6">
    <name type="scientific">Coniochaeta ligniaria NRRL 30616</name>
    <dbReference type="NCBI Taxonomy" id="1408157"/>
    <lineage>
        <taxon>Eukaryota</taxon>
        <taxon>Fungi</taxon>
        <taxon>Dikarya</taxon>
        <taxon>Ascomycota</taxon>
        <taxon>Pezizomycotina</taxon>
        <taxon>Sordariomycetes</taxon>
        <taxon>Sordariomycetidae</taxon>
        <taxon>Coniochaetales</taxon>
        <taxon>Coniochaetaceae</taxon>
        <taxon>Coniochaeta</taxon>
    </lineage>
</organism>
<feature type="transmembrane region" description="Helical" evidence="4">
    <location>
        <begin position="236"/>
        <end position="262"/>
    </location>
</feature>
<dbReference type="Gene3D" id="1.20.1250.20">
    <property type="entry name" value="MFS general substrate transporter like domains"/>
    <property type="match status" value="2"/>
</dbReference>
<dbReference type="AlphaFoldDB" id="A0A1J7IXD2"/>
<comment type="similarity">
    <text evidence="2">Belongs to the major facilitator superfamily. Monocarboxylate porter (TC 2.A.1.13) family.</text>
</comment>
<reference evidence="5 6" key="1">
    <citation type="submission" date="2016-10" db="EMBL/GenBank/DDBJ databases">
        <title>Draft genome sequence of Coniochaeta ligniaria NRRL30616, a lignocellulolytic fungus for bioabatement of inhibitors in plant biomass hydrolysates.</title>
        <authorList>
            <consortium name="DOE Joint Genome Institute"/>
            <person name="Jimenez D.J."/>
            <person name="Hector R.E."/>
            <person name="Riley R."/>
            <person name="Sun H."/>
            <person name="Grigoriev I.V."/>
            <person name="Van Elsas J.D."/>
            <person name="Nichols N.N."/>
        </authorList>
    </citation>
    <scope>NUCLEOTIDE SEQUENCE [LARGE SCALE GENOMIC DNA]</scope>
    <source>
        <strain evidence="5 6">NRRL 30616</strain>
    </source>
</reference>
<feature type="transmembrane region" description="Helical" evidence="4">
    <location>
        <begin position="360"/>
        <end position="380"/>
    </location>
</feature>